<dbReference type="InterPro" id="IPR011663">
    <property type="entry name" value="UTRA"/>
</dbReference>
<reference evidence="5 6" key="1">
    <citation type="submission" date="2016-11" db="EMBL/GenBank/DDBJ databases">
        <title>A multilocus sequence analysis scheme for characterization of bacteria in the genus Thioclava.</title>
        <authorList>
            <person name="Liu Y."/>
            <person name="Shao Z."/>
        </authorList>
    </citation>
    <scope>NUCLEOTIDE SEQUENCE [LARGE SCALE GENOMIC DNA]</scope>
    <source>
        <strain evidence="5 6">TAW-CT134</strain>
    </source>
</reference>
<dbReference type="InterPro" id="IPR036388">
    <property type="entry name" value="WH-like_DNA-bd_sf"/>
</dbReference>
<evidence type="ECO:0000256" key="3">
    <source>
        <dbReference type="ARBA" id="ARBA00023163"/>
    </source>
</evidence>
<dbReference type="Pfam" id="PF00392">
    <property type="entry name" value="GntR"/>
    <property type="match status" value="1"/>
</dbReference>
<dbReference type="RefSeq" id="WP_208607947.1">
    <property type="nucleotide sequence ID" value="NZ_MPZV01000001.1"/>
</dbReference>
<dbReference type="PROSITE" id="PS50949">
    <property type="entry name" value="HTH_GNTR"/>
    <property type="match status" value="1"/>
</dbReference>
<dbReference type="CDD" id="cd07377">
    <property type="entry name" value="WHTH_GntR"/>
    <property type="match status" value="1"/>
</dbReference>
<name>A0ABX3N1R9_9RHOB</name>
<dbReference type="SUPFAM" id="SSF46785">
    <property type="entry name" value="Winged helix' DNA-binding domain"/>
    <property type="match status" value="1"/>
</dbReference>
<dbReference type="InterPro" id="IPR036390">
    <property type="entry name" value="WH_DNA-bd_sf"/>
</dbReference>
<keyword evidence="1" id="KW-0805">Transcription regulation</keyword>
<sequence>MTQANQGSERTGLPIYKQVSEVLIRDIAAGRLTDGERLPPERTMAAQLKIAVGTLRRALEDLEEKGLLERVQGSGNYIRTRNLRDHFYSMLRIELLSGGGFPNARILSVDVMDKPPDLPEFGTSKRASRVRRLRFLDETPVAAEEIWLDASKGEVKAEDLEDSLYAYYQRALGFWIASAEDRVSFAPMPDWGPSELACRPGETAGYIERFSWADGPAPVEFSRTWFDTSRAHYVQRMR</sequence>
<feature type="domain" description="HTH gntR-type" evidence="4">
    <location>
        <begin position="13"/>
        <end position="81"/>
    </location>
</feature>
<dbReference type="PANTHER" id="PTHR44846">
    <property type="entry name" value="MANNOSYL-D-GLYCERATE TRANSPORT/METABOLISM SYSTEM REPRESSOR MNGR-RELATED"/>
    <property type="match status" value="1"/>
</dbReference>
<keyword evidence="3" id="KW-0804">Transcription</keyword>
<dbReference type="SMART" id="SM00866">
    <property type="entry name" value="UTRA"/>
    <property type="match status" value="1"/>
</dbReference>
<accession>A0ABX3N1R9</accession>
<dbReference type="Gene3D" id="1.10.10.10">
    <property type="entry name" value="Winged helix-like DNA-binding domain superfamily/Winged helix DNA-binding domain"/>
    <property type="match status" value="1"/>
</dbReference>
<dbReference type="SMART" id="SM00345">
    <property type="entry name" value="HTH_GNTR"/>
    <property type="match status" value="1"/>
</dbReference>
<evidence type="ECO:0000256" key="1">
    <source>
        <dbReference type="ARBA" id="ARBA00023015"/>
    </source>
</evidence>
<evidence type="ECO:0000256" key="2">
    <source>
        <dbReference type="ARBA" id="ARBA00023125"/>
    </source>
</evidence>
<evidence type="ECO:0000313" key="6">
    <source>
        <dbReference type="Proteomes" id="UP000190787"/>
    </source>
</evidence>
<dbReference type="PANTHER" id="PTHR44846:SF1">
    <property type="entry name" value="MANNOSYL-D-GLYCERATE TRANSPORT_METABOLISM SYSTEM REPRESSOR MNGR-RELATED"/>
    <property type="match status" value="1"/>
</dbReference>
<proteinExistence type="predicted"/>
<dbReference type="Gene3D" id="3.40.1410.10">
    <property type="entry name" value="Chorismate lyase-like"/>
    <property type="match status" value="1"/>
</dbReference>
<keyword evidence="6" id="KW-1185">Reference proteome</keyword>
<keyword evidence="2" id="KW-0238">DNA-binding</keyword>
<dbReference type="EMBL" id="MPZV01000001">
    <property type="protein sequence ID" value="OOY25793.1"/>
    <property type="molecule type" value="Genomic_DNA"/>
</dbReference>
<gene>
    <name evidence="5" type="ORF">BMI91_05215</name>
</gene>
<protein>
    <submittedName>
        <fullName evidence="5">GntR family transcriptional regulator</fullName>
    </submittedName>
</protein>
<organism evidence="5 6">
    <name type="scientific">Thioclava sediminum</name>
    <dbReference type="NCBI Taxonomy" id="1915319"/>
    <lineage>
        <taxon>Bacteria</taxon>
        <taxon>Pseudomonadati</taxon>
        <taxon>Pseudomonadota</taxon>
        <taxon>Alphaproteobacteria</taxon>
        <taxon>Rhodobacterales</taxon>
        <taxon>Paracoccaceae</taxon>
        <taxon>Thioclava</taxon>
    </lineage>
</organism>
<dbReference type="Proteomes" id="UP000190787">
    <property type="component" value="Unassembled WGS sequence"/>
</dbReference>
<evidence type="ECO:0000259" key="4">
    <source>
        <dbReference type="PROSITE" id="PS50949"/>
    </source>
</evidence>
<evidence type="ECO:0000313" key="5">
    <source>
        <dbReference type="EMBL" id="OOY25793.1"/>
    </source>
</evidence>
<dbReference type="InterPro" id="IPR000524">
    <property type="entry name" value="Tscrpt_reg_HTH_GntR"/>
</dbReference>
<comment type="caution">
    <text evidence="5">The sequence shown here is derived from an EMBL/GenBank/DDBJ whole genome shotgun (WGS) entry which is preliminary data.</text>
</comment>
<dbReference type="InterPro" id="IPR050679">
    <property type="entry name" value="Bact_HTH_transcr_reg"/>
</dbReference>
<dbReference type="InterPro" id="IPR028978">
    <property type="entry name" value="Chorismate_lyase_/UTRA_dom_sf"/>
</dbReference>
<dbReference type="Pfam" id="PF07702">
    <property type="entry name" value="UTRA"/>
    <property type="match status" value="1"/>
</dbReference>
<dbReference type="SUPFAM" id="SSF64288">
    <property type="entry name" value="Chorismate lyase-like"/>
    <property type="match status" value="1"/>
</dbReference>